<name>A0A369JXX6_HYPMA</name>
<dbReference type="AlphaFoldDB" id="A0A369JXX6"/>
<sequence>MLPVATLSFLSLSLLSLPALAADRVYKVVNRCPEDIPLYIGGELQGNLPAKGGSVTKTLSDLPGFFYTTANGGNVNGAGTALAGFYGNDDYYYLVVDPAHMNTGISITPVQVPSKGFCGTASCTTANCTTAFQKLPTSFPSPPTSFPAITESAPIVPLYACPSESDMGYLIEFCPGGVFPPQTTSPLSPSQTVAIHPNGNTAKCVDVRGAIFLNGTPVQIHDCNKTAAQKWVVRRGDTKVQLKGTNFCLDAGLSPANGVGMKIWTCHDNLPAQAWYYTEDNRIALAGKGLCLDLPNGVLTNSNQLQTWKCTDKDNFQVWTTTS</sequence>
<evidence type="ECO:0000256" key="1">
    <source>
        <dbReference type="SAM" id="SignalP"/>
    </source>
</evidence>
<dbReference type="Gene3D" id="2.80.10.50">
    <property type="match status" value="2"/>
</dbReference>
<dbReference type="InterPro" id="IPR000772">
    <property type="entry name" value="Ricin_B_lectin"/>
</dbReference>
<organism evidence="3 4">
    <name type="scientific">Hypsizygus marmoreus</name>
    <name type="common">White beech mushroom</name>
    <name type="synonym">Agaricus marmoreus</name>
    <dbReference type="NCBI Taxonomy" id="39966"/>
    <lineage>
        <taxon>Eukaryota</taxon>
        <taxon>Fungi</taxon>
        <taxon>Dikarya</taxon>
        <taxon>Basidiomycota</taxon>
        <taxon>Agaricomycotina</taxon>
        <taxon>Agaricomycetes</taxon>
        <taxon>Agaricomycetidae</taxon>
        <taxon>Agaricales</taxon>
        <taxon>Tricholomatineae</taxon>
        <taxon>Lyophyllaceae</taxon>
        <taxon>Hypsizygus</taxon>
    </lineage>
</organism>
<feature type="signal peptide" evidence="1">
    <location>
        <begin position="1"/>
        <end position="21"/>
    </location>
</feature>
<evidence type="ECO:0000259" key="2">
    <source>
        <dbReference type="SMART" id="SM00458"/>
    </source>
</evidence>
<comment type="caution">
    <text evidence="3">The sequence shown here is derived from an EMBL/GenBank/DDBJ whole genome shotgun (WGS) entry which is preliminary data.</text>
</comment>
<evidence type="ECO:0000313" key="4">
    <source>
        <dbReference type="Proteomes" id="UP000076154"/>
    </source>
</evidence>
<dbReference type="SUPFAM" id="SSF50370">
    <property type="entry name" value="Ricin B-like lectins"/>
    <property type="match status" value="1"/>
</dbReference>
<evidence type="ECO:0000313" key="3">
    <source>
        <dbReference type="EMBL" id="RDB27191.1"/>
    </source>
</evidence>
<accession>A0A369JXX6</accession>
<protein>
    <submittedName>
        <fullName evidence="3">Extracellular exo-alpha-L-arabinofuranosidase</fullName>
    </submittedName>
</protein>
<feature type="chain" id="PRO_5016812141" evidence="1">
    <location>
        <begin position="22"/>
        <end position="323"/>
    </location>
</feature>
<dbReference type="Pfam" id="PF00652">
    <property type="entry name" value="Ricin_B_lectin"/>
    <property type="match status" value="1"/>
</dbReference>
<dbReference type="Proteomes" id="UP000076154">
    <property type="component" value="Unassembled WGS sequence"/>
</dbReference>
<reference evidence="3" key="1">
    <citation type="submission" date="2018-04" db="EMBL/GenBank/DDBJ databases">
        <title>Whole genome sequencing of Hypsizygus marmoreus.</title>
        <authorList>
            <person name="Choi I.-G."/>
            <person name="Min B."/>
            <person name="Kim J.-G."/>
            <person name="Kim S."/>
            <person name="Oh Y.-L."/>
            <person name="Kong W.-S."/>
            <person name="Park H."/>
            <person name="Jeong J."/>
            <person name="Song E.-S."/>
        </authorList>
    </citation>
    <scope>NUCLEOTIDE SEQUENCE [LARGE SCALE GENOMIC DNA]</scope>
    <source>
        <strain evidence="3">51987-8</strain>
    </source>
</reference>
<gene>
    <name evidence="3" type="primary">abfB_3</name>
    <name evidence="3" type="ORF">Hypma_004414</name>
</gene>
<feature type="domain" description="Ricin B lectin" evidence="2">
    <location>
        <begin position="189"/>
        <end position="322"/>
    </location>
</feature>
<dbReference type="PROSITE" id="PS50231">
    <property type="entry name" value="RICIN_B_LECTIN"/>
    <property type="match status" value="1"/>
</dbReference>
<keyword evidence="1" id="KW-0732">Signal</keyword>
<dbReference type="EMBL" id="LUEZ02000017">
    <property type="protein sequence ID" value="RDB27191.1"/>
    <property type="molecule type" value="Genomic_DNA"/>
</dbReference>
<dbReference type="CDD" id="cd00161">
    <property type="entry name" value="beta-trefoil_Ricin-like"/>
    <property type="match status" value="1"/>
</dbReference>
<dbReference type="InParanoid" id="A0A369JXX6"/>
<keyword evidence="4" id="KW-1185">Reference proteome</keyword>
<dbReference type="InterPro" id="IPR035992">
    <property type="entry name" value="Ricin_B-like_lectins"/>
</dbReference>
<dbReference type="SMART" id="SM00458">
    <property type="entry name" value="RICIN"/>
    <property type="match status" value="1"/>
</dbReference>
<dbReference type="OrthoDB" id="6770063at2759"/>
<proteinExistence type="predicted"/>